<reference evidence="1" key="1">
    <citation type="journal article" date="2020" name="Stud. Mycol.">
        <title>101 Dothideomycetes genomes: a test case for predicting lifestyles and emergence of pathogens.</title>
        <authorList>
            <person name="Haridas S."/>
            <person name="Albert R."/>
            <person name="Binder M."/>
            <person name="Bloem J."/>
            <person name="Labutti K."/>
            <person name="Salamov A."/>
            <person name="Andreopoulos B."/>
            <person name="Baker S."/>
            <person name="Barry K."/>
            <person name="Bills G."/>
            <person name="Bluhm B."/>
            <person name="Cannon C."/>
            <person name="Castanera R."/>
            <person name="Culley D."/>
            <person name="Daum C."/>
            <person name="Ezra D."/>
            <person name="Gonzalez J."/>
            <person name="Henrissat B."/>
            <person name="Kuo A."/>
            <person name="Liang C."/>
            <person name="Lipzen A."/>
            <person name="Lutzoni F."/>
            <person name="Magnuson J."/>
            <person name="Mondo S."/>
            <person name="Nolan M."/>
            <person name="Ohm R."/>
            <person name="Pangilinan J."/>
            <person name="Park H.-J."/>
            <person name="Ramirez L."/>
            <person name="Alfaro M."/>
            <person name="Sun H."/>
            <person name="Tritt A."/>
            <person name="Yoshinaga Y."/>
            <person name="Zwiers L.-H."/>
            <person name="Turgeon B."/>
            <person name="Goodwin S."/>
            <person name="Spatafora J."/>
            <person name="Crous P."/>
            <person name="Grigoriev I."/>
        </authorList>
    </citation>
    <scope>NUCLEOTIDE SEQUENCE</scope>
    <source>
        <strain evidence="1">SCOH1-5</strain>
    </source>
</reference>
<evidence type="ECO:0008006" key="3">
    <source>
        <dbReference type="Google" id="ProtNLM"/>
    </source>
</evidence>
<dbReference type="EMBL" id="ML992668">
    <property type="protein sequence ID" value="KAF2214533.1"/>
    <property type="molecule type" value="Genomic_DNA"/>
</dbReference>
<evidence type="ECO:0000313" key="1">
    <source>
        <dbReference type="EMBL" id="KAF2214533.1"/>
    </source>
</evidence>
<dbReference type="Gene3D" id="1.10.630.10">
    <property type="entry name" value="Cytochrome P450"/>
    <property type="match status" value="1"/>
</dbReference>
<organism evidence="1 2">
    <name type="scientific">Cercospora zeae-maydis SCOH1-5</name>
    <dbReference type="NCBI Taxonomy" id="717836"/>
    <lineage>
        <taxon>Eukaryota</taxon>
        <taxon>Fungi</taxon>
        <taxon>Dikarya</taxon>
        <taxon>Ascomycota</taxon>
        <taxon>Pezizomycotina</taxon>
        <taxon>Dothideomycetes</taxon>
        <taxon>Dothideomycetidae</taxon>
        <taxon>Mycosphaerellales</taxon>
        <taxon>Mycosphaerellaceae</taxon>
        <taxon>Cercospora</taxon>
    </lineage>
</organism>
<dbReference type="GO" id="GO:0005506">
    <property type="term" value="F:iron ion binding"/>
    <property type="evidence" value="ECO:0007669"/>
    <property type="project" value="InterPro"/>
</dbReference>
<name>A0A6A6FMA6_9PEZI</name>
<dbReference type="OrthoDB" id="10029320at2759"/>
<dbReference type="GO" id="GO:0004497">
    <property type="term" value="F:monooxygenase activity"/>
    <property type="evidence" value="ECO:0007669"/>
    <property type="project" value="InterPro"/>
</dbReference>
<dbReference type="Proteomes" id="UP000799539">
    <property type="component" value="Unassembled WGS sequence"/>
</dbReference>
<protein>
    <recommendedName>
        <fullName evidence="3">Cytochrome P450</fullName>
    </recommendedName>
</protein>
<dbReference type="InterPro" id="IPR036396">
    <property type="entry name" value="Cyt_P450_sf"/>
</dbReference>
<sequence>MAIIAAKHFEGQGLDFENALGRYAARAAPNQRLVRAFGIENSFVVSEKEASQRFRGRVEKKLHVGAEKWVEFAEMARSVATAQISGEGESRNLFDVVQMLSMKMVRKVIWDVDQEGKGVDEKLGVLAKEVNKQWLESKKYDEAFLKAGGEVELPEKLKQVLMDVFGWDGEDRKENPLNFILPGYETIWRVVLRCFLELSARGHPNSGDWTRSLKDFLNTPTPAQLGHGVDFDGSKIYPLMIALEILRLYPPTRRVYRQFEDQNGAVYSIAADIEGMHRDAGVWQDDPLAFRPERWAGISPDAIDSRWFPFGAKPFRCPAKEKSQRVYMPFGVSMIAILTGALLEATEGRWEYSGEKLPDADVPLDTDREAYEKAELHKIKTQA</sequence>
<dbReference type="GO" id="GO:0020037">
    <property type="term" value="F:heme binding"/>
    <property type="evidence" value="ECO:0007669"/>
    <property type="project" value="InterPro"/>
</dbReference>
<gene>
    <name evidence="1" type="ORF">CERZMDRAFT_110817</name>
</gene>
<accession>A0A6A6FMA6</accession>
<proteinExistence type="predicted"/>
<dbReference type="SUPFAM" id="SSF48264">
    <property type="entry name" value="Cytochrome P450"/>
    <property type="match status" value="1"/>
</dbReference>
<dbReference type="AlphaFoldDB" id="A0A6A6FMA6"/>
<dbReference type="GO" id="GO:0016705">
    <property type="term" value="F:oxidoreductase activity, acting on paired donors, with incorporation or reduction of molecular oxygen"/>
    <property type="evidence" value="ECO:0007669"/>
    <property type="project" value="InterPro"/>
</dbReference>
<evidence type="ECO:0000313" key="2">
    <source>
        <dbReference type="Proteomes" id="UP000799539"/>
    </source>
</evidence>
<keyword evidence="2" id="KW-1185">Reference proteome</keyword>